<dbReference type="EMBL" id="CP049074">
    <property type="protein sequence ID" value="QKQ99866.1"/>
    <property type="molecule type" value="Genomic_DNA"/>
</dbReference>
<dbReference type="GO" id="GO:0004527">
    <property type="term" value="F:exonuclease activity"/>
    <property type="evidence" value="ECO:0007669"/>
    <property type="project" value="UniProtKB-KW"/>
</dbReference>
<proteinExistence type="predicted"/>
<dbReference type="InterPro" id="IPR018665">
    <property type="entry name" value="DUF2122_RecB-nuclease-rel"/>
</dbReference>
<organism evidence="1 2">
    <name type="scientific">Metallosphaera tengchongensis</name>
    <dbReference type="NCBI Taxonomy" id="1532350"/>
    <lineage>
        <taxon>Archaea</taxon>
        <taxon>Thermoproteota</taxon>
        <taxon>Thermoprotei</taxon>
        <taxon>Sulfolobales</taxon>
        <taxon>Sulfolobaceae</taxon>
        <taxon>Metallosphaera</taxon>
    </lineage>
</organism>
<keyword evidence="1" id="KW-0378">Hydrolase</keyword>
<evidence type="ECO:0000313" key="2">
    <source>
        <dbReference type="Proteomes" id="UP000509301"/>
    </source>
</evidence>
<dbReference type="Pfam" id="PF09895">
    <property type="entry name" value="DUF2122"/>
    <property type="match status" value="1"/>
</dbReference>
<dbReference type="Proteomes" id="UP000509301">
    <property type="component" value="Chromosome"/>
</dbReference>
<name>A0A6N0NUP6_9CREN</name>
<reference evidence="1 2" key="1">
    <citation type="submission" date="2020-02" db="EMBL/GenBank/DDBJ databases">
        <title>Comparative genome analysis reveals the metabolism and evolution of the thermophilic archaeal genus Metallosphaera.</title>
        <authorList>
            <person name="Jiang C."/>
        </authorList>
    </citation>
    <scope>NUCLEOTIDE SEQUENCE [LARGE SCALE GENOMIC DNA]</scope>
    <source>
        <strain evidence="1 2">Ric-A</strain>
    </source>
</reference>
<accession>A0A6N0NUP6</accession>
<gene>
    <name evidence="1" type="ORF">GWK48_05265</name>
</gene>
<evidence type="ECO:0000313" key="1">
    <source>
        <dbReference type="EMBL" id="QKQ99866.1"/>
    </source>
</evidence>
<keyword evidence="1" id="KW-0269">Exonuclease</keyword>
<keyword evidence="2" id="KW-1185">Reference proteome</keyword>
<protein>
    <submittedName>
        <fullName evidence="1">Exonuclease</fullName>
    </submittedName>
</protein>
<sequence>MGLMVAIHNVTSAQRLVDFAKLTFGFNIDRLVITKIGGTAAQAGIPDVGRIAVKLGKSIMVLPDLKDAIELLSPRKVYLMSPLAEREIDYVDYKDNSLIVFSGIENGFTKIEQSLGEYVNIKGMKGDPGPIAYAGAVLYCTLALQK</sequence>
<dbReference type="AlphaFoldDB" id="A0A6N0NUP6"/>
<dbReference type="KEGG" id="mten:GWK48_05265"/>
<dbReference type="OrthoDB" id="18579at2157"/>
<keyword evidence="1" id="KW-0540">Nuclease</keyword>